<evidence type="ECO:0000259" key="3">
    <source>
        <dbReference type="Pfam" id="PF19016"/>
    </source>
</evidence>
<evidence type="ECO:0000313" key="5">
    <source>
        <dbReference type="Proteomes" id="UP000812440"/>
    </source>
</evidence>
<feature type="region of interest" description="Disordered" evidence="2">
    <location>
        <begin position="141"/>
        <end position="166"/>
    </location>
</feature>
<dbReference type="GO" id="GO:0000922">
    <property type="term" value="C:spindle pole"/>
    <property type="evidence" value="ECO:0007669"/>
    <property type="project" value="InterPro"/>
</dbReference>
<organism evidence="4 5">
    <name type="scientific">Hymenochirus boettgeri</name>
    <name type="common">Congo dwarf clawed frog</name>
    <dbReference type="NCBI Taxonomy" id="247094"/>
    <lineage>
        <taxon>Eukaryota</taxon>
        <taxon>Metazoa</taxon>
        <taxon>Chordata</taxon>
        <taxon>Craniata</taxon>
        <taxon>Vertebrata</taxon>
        <taxon>Euteleostomi</taxon>
        <taxon>Amphibia</taxon>
        <taxon>Batrachia</taxon>
        <taxon>Anura</taxon>
        <taxon>Pipoidea</taxon>
        <taxon>Pipidae</taxon>
        <taxon>Pipinae</taxon>
        <taxon>Hymenochirus</taxon>
    </lineage>
</organism>
<dbReference type="InterPro" id="IPR026619">
    <property type="entry name" value="CEP95"/>
</dbReference>
<feature type="domain" description="DUF5745" evidence="3">
    <location>
        <begin position="49"/>
        <end position="107"/>
    </location>
</feature>
<keyword evidence="5" id="KW-1185">Reference proteome</keyword>
<sequence>MGTQEAEWIDVANSLLTKCRINLQIRELSDCDAGVFVTLYEAILGEKVPDFIPDTKSPEDDAHNVQSVIDSLALDYLQVSLSHITGENIVRGDAESIRNLLEIFDGLLEYLTEQISECSSLAGEDLEGDFVQRRSKEIPKGEQDLLPALRHLPSESSTAPSSEIFAPSWEVDGSESTAELIRLGDTAHTFTMRGSAVEPAKKSDKLKPERKSPDDKREHDRPSFSPYPIPSQGGNKQPHAGKNFTLRRYDEDLPSAIPLSRPFQPKEGSPFPTNREVQPLNQEVERPSAIVNRSEPADGDSLPQRSQREGNMAAPAESPISPFPKKVAFRTLPDVRIMTLRSSMGDTENGASASEDNEEDLGSSTFKLTGAEDRGTPCGCPLVDSQASDTLLTSITDEPFSVQRARNRLSEQELQEMSEKLSRRLDELDRMLKKAIGEQDSLTETKEEDKLSQHSDSIMQFHRKKQLQAMQSARKPQNRPRSLSSSPTLFSLPHRTPCVQFEDTLHREAQGETGKVRRGLQKELDLQRVKSQFLTNTYEDELRDYEDRERIQLSELKAKLKKVEQECKENIPKAPVKKSQPEKVYSGKQNIRSSKCNKWIPNIAKTRAQMKIKDNDLLPMLLDEFPYLQISPHTLKGMWKGQVAQMEILSKASEEDERSERKLQNEVEEVRKKHDLLVNIIHKEQGQNQRLRDFKERIRLQKSAQNKMKENRQQAARAKRYYEDYHVQLRARLMRARTREERLFKKLFEEGLELQKERLREIRSYTKEQREEQRKRHKDELDSMENHYKDQFSMLADTVRQERQDIHTREKAQAKTLHKIKRELRAKMEREIQELQDMIIRTDEDAFFRELEAERLKRRLQMASFQYSKSHCM</sequence>
<protein>
    <recommendedName>
        <fullName evidence="3">DUF5745 domain-containing protein</fullName>
    </recommendedName>
</protein>
<dbReference type="Gene3D" id="1.10.418.10">
    <property type="entry name" value="Calponin-like domain"/>
    <property type="match status" value="1"/>
</dbReference>
<dbReference type="Pfam" id="PF19016">
    <property type="entry name" value="DUF5745"/>
    <property type="match status" value="1"/>
</dbReference>
<feature type="compositionally biased region" description="Polar residues" evidence="2">
    <location>
        <begin position="271"/>
        <end position="281"/>
    </location>
</feature>
<dbReference type="Proteomes" id="UP000812440">
    <property type="component" value="Chromosome 8_10"/>
</dbReference>
<dbReference type="InterPro" id="IPR036872">
    <property type="entry name" value="CH_dom_sf"/>
</dbReference>
<feature type="compositionally biased region" description="Basic and acidic residues" evidence="2">
    <location>
        <begin position="199"/>
        <end position="222"/>
    </location>
</feature>
<feature type="region of interest" description="Disordered" evidence="2">
    <location>
        <begin position="462"/>
        <end position="490"/>
    </location>
</feature>
<feature type="compositionally biased region" description="Polar residues" evidence="2">
    <location>
        <begin position="342"/>
        <end position="354"/>
    </location>
</feature>
<comment type="caution">
    <text evidence="4">The sequence shown here is derived from an EMBL/GenBank/DDBJ whole genome shotgun (WGS) entry which is preliminary data.</text>
</comment>
<accession>A0A8T2JRH4</accession>
<feature type="region of interest" description="Disordered" evidence="2">
    <location>
        <begin position="191"/>
        <end position="325"/>
    </location>
</feature>
<feature type="coiled-coil region" evidence="1">
    <location>
        <begin position="411"/>
        <end position="445"/>
    </location>
</feature>
<dbReference type="EMBL" id="JAACNH010000003">
    <property type="protein sequence ID" value="KAG8446064.1"/>
    <property type="molecule type" value="Genomic_DNA"/>
</dbReference>
<reference evidence="4" key="1">
    <citation type="thesis" date="2020" institute="ProQuest LLC" country="789 East Eisenhower Parkway, Ann Arbor, MI, USA">
        <title>Comparative Genomics and Chromosome Evolution.</title>
        <authorList>
            <person name="Mudd A.B."/>
        </authorList>
    </citation>
    <scope>NUCLEOTIDE SEQUENCE</scope>
    <source>
        <strain evidence="4">Female2</strain>
        <tissue evidence="4">Blood</tissue>
    </source>
</reference>
<evidence type="ECO:0000313" key="4">
    <source>
        <dbReference type="EMBL" id="KAG8446064.1"/>
    </source>
</evidence>
<dbReference type="GO" id="GO:0005813">
    <property type="term" value="C:centrosome"/>
    <property type="evidence" value="ECO:0007669"/>
    <property type="project" value="InterPro"/>
</dbReference>
<dbReference type="PANTHER" id="PTHR22545">
    <property type="entry name" value="CENTROSOMAL PROTEIN OF 95 KDA"/>
    <property type="match status" value="1"/>
</dbReference>
<feature type="compositionally biased region" description="Low complexity" evidence="2">
    <location>
        <begin position="480"/>
        <end position="490"/>
    </location>
</feature>
<dbReference type="AlphaFoldDB" id="A0A8T2JRH4"/>
<feature type="region of interest" description="Disordered" evidence="2">
    <location>
        <begin position="342"/>
        <end position="363"/>
    </location>
</feature>
<dbReference type="PANTHER" id="PTHR22545:SF0">
    <property type="entry name" value="CENTROSOMAL PROTEIN OF 95 KDA"/>
    <property type="match status" value="1"/>
</dbReference>
<proteinExistence type="predicted"/>
<evidence type="ECO:0000256" key="1">
    <source>
        <dbReference type="SAM" id="Coils"/>
    </source>
</evidence>
<feature type="coiled-coil region" evidence="1">
    <location>
        <begin position="814"/>
        <end position="845"/>
    </location>
</feature>
<name>A0A8T2JRH4_9PIPI</name>
<gene>
    <name evidence="4" type="ORF">GDO86_013800</name>
</gene>
<dbReference type="OrthoDB" id="545730at2759"/>
<evidence type="ECO:0000256" key="2">
    <source>
        <dbReference type="SAM" id="MobiDB-lite"/>
    </source>
</evidence>
<keyword evidence="1" id="KW-0175">Coiled coil</keyword>
<dbReference type="InterPro" id="IPR044039">
    <property type="entry name" value="DUF5745"/>
</dbReference>